<evidence type="ECO:0000256" key="1">
    <source>
        <dbReference type="PROSITE-ProRule" id="PRU10038"/>
    </source>
</evidence>
<dbReference type="InterPro" id="IPR029058">
    <property type="entry name" value="AB_hydrolase_fold"/>
</dbReference>
<gene>
    <name evidence="4" type="ORF">B0H16DRAFT_1555617</name>
</gene>
<comment type="caution">
    <text evidence="4">The sequence shown here is derived from an EMBL/GenBank/DDBJ whole genome shotgun (WGS) entry which is preliminary data.</text>
</comment>
<organism evidence="4 5">
    <name type="scientific">Mycena metata</name>
    <dbReference type="NCBI Taxonomy" id="1033252"/>
    <lineage>
        <taxon>Eukaryota</taxon>
        <taxon>Fungi</taxon>
        <taxon>Dikarya</taxon>
        <taxon>Basidiomycota</taxon>
        <taxon>Agaricomycotina</taxon>
        <taxon>Agaricomycetes</taxon>
        <taxon>Agaricomycetidae</taxon>
        <taxon>Agaricales</taxon>
        <taxon>Marasmiineae</taxon>
        <taxon>Mycenaceae</taxon>
        <taxon>Mycena</taxon>
    </lineage>
</organism>
<dbReference type="SUPFAM" id="SSF53474">
    <property type="entry name" value="alpha/beta-Hydrolases"/>
    <property type="match status" value="1"/>
</dbReference>
<feature type="compositionally biased region" description="Polar residues" evidence="2">
    <location>
        <begin position="360"/>
        <end position="375"/>
    </location>
</feature>
<reference evidence="4" key="1">
    <citation type="submission" date="2023-03" db="EMBL/GenBank/DDBJ databases">
        <title>Massive genome expansion in bonnet fungi (Mycena s.s.) driven by repeated elements and novel gene families across ecological guilds.</title>
        <authorList>
            <consortium name="Lawrence Berkeley National Laboratory"/>
            <person name="Harder C.B."/>
            <person name="Miyauchi S."/>
            <person name="Viragh M."/>
            <person name="Kuo A."/>
            <person name="Thoen E."/>
            <person name="Andreopoulos B."/>
            <person name="Lu D."/>
            <person name="Skrede I."/>
            <person name="Drula E."/>
            <person name="Henrissat B."/>
            <person name="Morin E."/>
            <person name="Kohler A."/>
            <person name="Barry K."/>
            <person name="LaButti K."/>
            <person name="Morin E."/>
            <person name="Salamov A."/>
            <person name="Lipzen A."/>
            <person name="Mereny Z."/>
            <person name="Hegedus B."/>
            <person name="Baldrian P."/>
            <person name="Stursova M."/>
            <person name="Weitz H."/>
            <person name="Taylor A."/>
            <person name="Grigoriev I.V."/>
            <person name="Nagy L.G."/>
            <person name="Martin F."/>
            <person name="Kauserud H."/>
        </authorList>
    </citation>
    <scope>NUCLEOTIDE SEQUENCE</scope>
    <source>
        <strain evidence="4">CBHHK182m</strain>
    </source>
</reference>
<dbReference type="EMBL" id="JARKIB010000077">
    <property type="protein sequence ID" value="KAJ7747337.1"/>
    <property type="molecule type" value="Genomic_DNA"/>
</dbReference>
<dbReference type="GO" id="GO:0004806">
    <property type="term" value="F:triacylglycerol lipase activity"/>
    <property type="evidence" value="ECO:0007669"/>
    <property type="project" value="TreeGrafter"/>
</dbReference>
<feature type="compositionally biased region" description="Acidic residues" evidence="2">
    <location>
        <begin position="420"/>
        <end position="432"/>
    </location>
</feature>
<sequence>MIDHLIGRPNPYWKRAQVFMIIFFWLWRIVQGNPKGLPLLWLRSANRKLKRFTPWQIVASTLTAVYVVRNFDKILGLQCAFATAMSIRTKWIRDICSVIFSGYYIMYPNEADEKLRRFRAVPTVEMLRRCWEKTSNPYIRAFTHLPRVTIRKKILLPRPSSSTYERPITGFLFFALPEKQLSKATDLILDFPWWERLRMWAITTGKPVLSIDYGKAPEYPYPFAIDEAFDTYKLLVESVGALLGMSGKKLNILLSGDSAGASITANIVFRIIEHNENPANRLTPLPQPIALVFNYAALDFNFTSWMTPDNLRVLRTEESSGSLPGLKELAAQKDHLKHISPLSMVGDKRPGVPRRKPLKRQTSWKDTIRGLTTSGGEKEEDASSTGPKKRRSSSALKTPSSRRSTFLEPRHRPESLDGVDTPEAESDQDEQDFNQYREEDRPLQARVRYVYPESVPIPRSKSAVVQQQHELSVAVEEANTKATERYGGKGKQREPIGTRLTMTSRTGYFQDRIITPSMMRAMAILYIGPHRNPDFATDYHLSPLLAPSHVLAQFPPILMQCGEKDPLVDDTVIFAGRVREAKRARKVELDLAISGKSARFGEALRMSNAEAPVDIAALKRERDRLSKQTEEDWVQLVIWSEWSHGYLQMAALMQEAKAVIEELAEWIDGAFERYGVSTPILPPNRRRESPVPAKKPVPQDSFSTSETETDDTGITFVPRRRSPPESLNGGRRDSRGSFSQSPTEMTPDPDPVEALGSGHVKMGSESEGGQRRAAGGQTITETELMRRRRLLDAHIFE</sequence>
<evidence type="ECO:0000313" key="4">
    <source>
        <dbReference type="EMBL" id="KAJ7747337.1"/>
    </source>
</evidence>
<dbReference type="PANTHER" id="PTHR23025">
    <property type="entry name" value="TRIACYLGLYCEROL LIPASE"/>
    <property type="match status" value="1"/>
</dbReference>
<feature type="region of interest" description="Disordered" evidence="2">
    <location>
        <begin position="677"/>
        <end position="781"/>
    </location>
</feature>
<dbReference type="InterPro" id="IPR013094">
    <property type="entry name" value="AB_hydrolase_3"/>
</dbReference>
<dbReference type="InterPro" id="IPR033140">
    <property type="entry name" value="Lipase_GDXG_put_SER_AS"/>
</dbReference>
<evidence type="ECO:0000313" key="5">
    <source>
        <dbReference type="Proteomes" id="UP001215598"/>
    </source>
</evidence>
<keyword evidence="4" id="KW-0378">Hydrolase</keyword>
<dbReference type="Pfam" id="PF07859">
    <property type="entry name" value="Abhydrolase_3"/>
    <property type="match status" value="2"/>
</dbReference>
<dbReference type="GO" id="GO:0004771">
    <property type="term" value="F:sterol ester esterase activity"/>
    <property type="evidence" value="ECO:0007669"/>
    <property type="project" value="TreeGrafter"/>
</dbReference>
<feature type="active site" evidence="1">
    <location>
        <position position="258"/>
    </location>
</feature>
<evidence type="ECO:0000259" key="3">
    <source>
        <dbReference type="Pfam" id="PF07859"/>
    </source>
</evidence>
<feature type="domain" description="Alpha/beta hydrolase fold-3" evidence="3">
    <location>
        <begin position="197"/>
        <end position="301"/>
    </location>
</feature>
<dbReference type="GO" id="GO:0005829">
    <property type="term" value="C:cytosol"/>
    <property type="evidence" value="ECO:0007669"/>
    <property type="project" value="TreeGrafter"/>
</dbReference>
<feature type="domain" description="Alpha/beta hydrolase fold-3" evidence="3">
    <location>
        <begin position="504"/>
        <end position="586"/>
    </location>
</feature>
<protein>
    <submittedName>
        <fullName evidence="4">Alpha/Beta hydrolase protein</fullName>
    </submittedName>
</protein>
<dbReference type="Proteomes" id="UP001215598">
    <property type="component" value="Unassembled WGS sequence"/>
</dbReference>
<feature type="compositionally biased region" description="Polar residues" evidence="2">
    <location>
        <begin position="393"/>
        <end position="404"/>
    </location>
</feature>
<dbReference type="PANTHER" id="PTHR23025:SF3">
    <property type="entry name" value="HORMONE-SENSITIVE LIPASE"/>
    <property type="match status" value="1"/>
</dbReference>
<dbReference type="PROSITE" id="PS01174">
    <property type="entry name" value="LIPASE_GDXG_SER"/>
    <property type="match status" value="1"/>
</dbReference>
<dbReference type="Gene3D" id="3.40.50.1820">
    <property type="entry name" value="alpha/beta hydrolase"/>
    <property type="match status" value="2"/>
</dbReference>
<feature type="region of interest" description="Disordered" evidence="2">
    <location>
        <begin position="337"/>
        <end position="441"/>
    </location>
</feature>
<evidence type="ECO:0000256" key="2">
    <source>
        <dbReference type="SAM" id="MobiDB-lite"/>
    </source>
</evidence>
<accession>A0AAD7N675</accession>
<keyword evidence="5" id="KW-1185">Reference proteome</keyword>
<dbReference type="GO" id="GO:0019433">
    <property type="term" value="P:triglyceride catabolic process"/>
    <property type="evidence" value="ECO:0007669"/>
    <property type="project" value="TreeGrafter"/>
</dbReference>
<name>A0AAD7N675_9AGAR</name>
<proteinExistence type="predicted"/>
<dbReference type="AlphaFoldDB" id="A0AAD7N675"/>